<sequence length="1059" mass="117745">MASTSTESKTLRPPGNYLAIDGGISTLSSLIILEEMFERLKFDLNSSEDLRPARFLDAIIGTGTGGIAAILLGKLGMTATEAIDAYSTLEGAMARTKATNDSERASNTARFREAFVSILRAHKMENLFMHDEKPNTATCKTIVCAMNKANMAGCHLIRSYQSRGMTSPKCSILDAACASINDPEMYDPVLLGAGHSSVTLINAMMGYANPIKELMRETQTAPFGGENSQISTVISLGAGKHGPLEASRLSDAIRNIAAGAERTHQEMQGRLRVEGIYFRFNVDQGIQPDDDISTVNGKTRAYVEIPDVNSAIDNSLTSLRHREERLSAKQINTIKVVEVGFKPRPALVPNFIGREDILQGLRRTHISPHTPMSPGTPTLSVLYGLGGSGKTSIALRFCLDFEQANPEARVYFLDARSESKLTADLEAIARSCGSKFKGKGWRNALEYFAGLPQFLIIMDNADDTTLRISQFFPQCSHGHIIITSRNATYSQLARTSNWEVRDLSPEQARDLLLTDADYEKTETNVEDASKIVEALGCLPLGVAHAAAYIHTHRCLSTYLQTYQQSSRQLLAYTLPHDLNESVATTINMSLEKLPQESKDILRILSFFSVSSIAHSILIDAHEHQFQRRSQSGKKHSSSVRASVVLSSLLCPNEVWSEYDINARLLPCIQHSLLRTVTSANNTKFYSMHVLVQSYLQTDTSPIHNISPESLAIRLLDSSIKFGEWQSVMQPQLLPHVKLVPKGKTLDPGAHGDFAKVLQQAGEYQAALIQVQIAVKGWENKLGERHGQTLAAMQNMACLLDFSGRIEESLELNWKILELRKRHSPQDHPSTLLCMSAISQALTNLGRHEEAAKMAEEALEAQKKVLGLTHAETLMTMTRLGWTYDNLGHHTRALDIKMEALETSKRMYSEDHIATLKAMGGVGISLCKLGRFEDAYKLQKRIVDLRERKLRIDHPDTISSMSNLSTTLLDMGRREEALEMCSKVVSLSKKHLGETHPRTLRASYQLLFAYDKFRMEDEMRRSLGPILTLHESVHGRDHRHTIQIRRWEQKMAARSAGPID</sequence>
<dbReference type="InParanoid" id="G4TUG1"/>
<dbReference type="OMA" id="ACASIND"/>
<organism evidence="1 2">
    <name type="scientific">Serendipita indica (strain DSM 11827)</name>
    <name type="common">Root endophyte fungus</name>
    <name type="synonym">Piriformospora indica</name>
    <dbReference type="NCBI Taxonomy" id="1109443"/>
    <lineage>
        <taxon>Eukaryota</taxon>
        <taxon>Fungi</taxon>
        <taxon>Dikarya</taxon>
        <taxon>Basidiomycota</taxon>
        <taxon>Agaricomycotina</taxon>
        <taxon>Agaricomycetes</taxon>
        <taxon>Sebacinales</taxon>
        <taxon>Serendipitaceae</taxon>
        <taxon>Serendipita</taxon>
    </lineage>
</organism>
<dbReference type="Gene3D" id="1.25.40.10">
    <property type="entry name" value="Tetratricopeptide repeat domain"/>
    <property type="match status" value="2"/>
</dbReference>
<evidence type="ECO:0000313" key="1">
    <source>
        <dbReference type="EMBL" id="CCA74954.1"/>
    </source>
</evidence>
<dbReference type="Pfam" id="PF13374">
    <property type="entry name" value="TPR_10"/>
    <property type="match status" value="1"/>
</dbReference>
<proteinExistence type="predicted"/>
<gene>
    <name evidence="1" type="ORF">PIIN_08934</name>
</gene>
<name>G4TUG1_SERID</name>
<dbReference type="PANTHER" id="PTHR46082:SF6">
    <property type="entry name" value="AAA+ ATPASE DOMAIN-CONTAINING PROTEIN-RELATED"/>
    <property type="match status" value="1"/>
</dbReference>
<dbReference type="Gene3D" id="3.40.50.300">
    <property type="entry name" value="P-loop containing nucleotide triphosphate hydrolases"/>
    <property type="match status" value="1"/>
</dbReference>
<dbReference type="Proteomes" id="UP000007148">
    <property type="component" value="Unassembled WGS sequence"/>
</dbReference>
<dbReference type="InterPro" id="IPR011990">
    <property type="entry name" value="TPR-like_helical_dom_sf"/>
</dbReference>
<dbReference type="HOGENOM" id="CLU_000288_125_6_1"/>
<evidence type="ECO:0000313" key="2">
    <source>
        <dbReference type="Proteomes" id="UP000007148"/>
    </source>
</evidence>
<dbReference type="SUPFAM" id="SSF52540">
    <property type="entry name" value="P-loop containing nucleoside triphosphate hydrolases"/>
    <property type="match status" value="1"/>
</dbReference>
<dbReference type="SUPFAM" id="SSF52151">
    <property type="entry name" value="FabD/lysophospholipase-like"/>
    <property type="match status" value="1"/>
</dbReference>
<dbReference type="AlphaFoldDB" id="G4TUG1"/>
<dbReference type="EMBL" id="CAFZ01000378">
    <property type="protein sequence ID" value="CCA74954.1"/>
    <property type="molecule type" value="Genomic_DNA"/>
</dbReference>
<dbReference type="STRING" id="1109443.G4TUG1"/>
<reference evidence="1 2" key="1">
    <citation type="journal article" date="2011" name="PLoS Pathog.">
        <title>Endophytic Life Strategies Decoded by Genome and Transcriptome Analyses of the Mutualistic Root Symbiont Piriformospora indica.</title>
        <authorList>
            <person name="Zuccaro A."/>
            <person name="Lahrmann U."/>
            <person name="Guldener U."/>
            <person name="Langen G."/>
            <person name="Pfiffi S."/>
            <person name="Biedenkopf D."/>
            <person name="Wong P."/>
            <person name="Samans B."/>
            <person name="Grimm C."/>
            <person name="Basiewicz M."/>
            <person name="Murat C."/>
            <person name="Martin F."/>
            <person name="Kogel K.H."/>
        </authorList>
    </citation>
    <scope>NUCLEOTIDE SEQUENCE [LARGE SCALE GENOMIC DNA]</scope>
    <source>
        <strain evidence="1 2">DSM 11827</strain>
    </source>
</reference>
<keyword evidence="2" id="KW-1185">Reference proteome</keyword>
<dbReference type="Pfam" id="PF13424">
    <property type="entry name" value="TPR_12"/>
    <property type="match status" value="2"/>
</dbReference>
<accession>G4TUG1</accession>
<dbReference type="GO" id="GO:0043531">
    <property type="term" value="F:ADP binding"/>
    <property type="evidence" value="ECO:0007669"/>
    <property type="project" value="InterPro"/>
</dbReference>
<dbReference type="SUPFAM" id="SSF48452">
    <property type="entry name" value="TPR-like"/>
    <property type="match status" value="1"/>
</dbReference>
<protein>
    <submittedName>
        <fullName evidence="1">Uncharacterized protein</fullName>
    </submittedName>
</protein>
<comment type="caution">
    <text evidence="1">The sequence shown here is derived from an EMBL/GenBank/DDBJ whole genome shotgun (WGS) entry which is preliminary data.</text>
</comment>
<dbReference type="InterPro" id="IPR016035">
    <property type="entry name" value="Acyl_Trfase/lysoPLipase"/>
</dbReference>
<dbReference type="OrthoDB" id="1658288at2759"/>
<dbReference type="PANTHER" id="PTHR46082">
    <property type="entry name" value="ATP/GTP-BINDING PROTEIN-RELATED"/>
    <property type="match status" value="1"/>
</dbReference>
<dbReference type="InterPro" id="IPR027417">
    <property type="entry name" value="P-loop_NTPase"/>
</dbReference>
<dbReference type="Gene3D" id="3.40.1090.10">
    <property type="entry name" value="Cytosolic phospholipase A2 catalytic domain"/>
    <property type="match status" value="1"/>
</dbReference>
<dbReference type="InterPro" id="IPR053137">
    <property type="entry name" value="NLR-like"/>
</dbReference>
<dbReference type="eggNOG" id="KOG1840">
    <property type="taxonomic scope" value="Eukaryota"/>
</dbReference>